<dbReference type="GO" id="GO:0004497">
    <property type="term" value="F:monooxygenase activity"/>
    <property type="evidence" value="ECO:0007669"/>
    <property type="project" value="UniProtKB-KW"/>
</dbReference>
<evidence type="ECO:0000256" key="13">
    <source>
        <dbReference type="ARBA" id="ARBA00044502"/>
    </source>
</evidence>
<evidence type="ECO:0000256" key="14">
    <source>
        <dbReference type="ARBA" id="ARBA00045077"/>
    </source>
</evidence>
<evidence type="ECO:0000313" key="19">
    <source>
        <dbReference type="EMBL" id="RPA74002.1"/>
    </source>
</evidence>
<keyword evidence="11 15" id="KW-0119">Carbohydrate metabolism</keyword>
<comment type="similarity">
    <text evidence="13">Belongs to the polysaccharide monooxygenase AA9 family.</text>
</comment>
<evidence type="ECO:0000256" key="6">
    <source>
        <dbReference type="ARBA" id="ARBA00023001"/>
    </source>
</evidence>
<evidence type="ECO:0000256" key="10">
    <source>
        <dbReference type="ARBA" id="ARBA00023157"/>
    </source>
</evidence>
<keyword evidence="12 15" id="KW-0624">Polysaccharide degradation</keyword>
<dbReference type="InterPro" id="IPR000254">
    <property type="entry name" value="CBD"/>
</dbReference>
<dbReference type="SUPFAM" id="SSF57180">
    <property type="entry name" value="Cellulose-binding domain"/>
    <property type="match status" value="1"/>
</dbReference>
<gene>
    <name evidence="19" type="ORF">BJ508DRAFT_215774</name>
</gene>
<sequence length="298" mass="30562">MKFNSVALLAFATSVAAHSTWQQLWVNGVDKASTCARLPASNSPVGTTEAAVRCGNGNTFAPSVCEVNAGGEITIEMHAQNGDRSCTNEAIGGNHDGPVIVYLQKVSDAKTASGSGQWFKIYQNGLVSKDYWGTDVINANCGKQSLRIPADISAGDYLLRTEVIALHVAGSPGGAQHYVSCFQLKITGGGSANPSGVAFPGGYSATDPGILFNLYGSYTSYPVPGPAVYTGGAGSGSNPPPASSTTSTRTSTSTSTQPTATAPAAGTVQKWGQCGTGYGNCVAGSTCVKLNDYYSQCQ</sequence>
<dbReference type="Pfam" id="PF03443">
    <property type="entry name" value="AA9"/>
    <property type="match status" value="1"/>
</dbReference>
<evidence type="ECO:0000313" key="20">
    <source>
        <dbReference type="Proteomes" id="UP000275078"/>
    </source>
</evidence>
<dbReference type="InterPro" id="IPR049892">
    <property type="entry name" value="AA9"/>
</dbReference>
<keyword evidence="6 15" id="KW-0136">Cellulose degradation</keyword>
<keyword evidence="20" id="KW-1185">Reference proteome</keyword>
<dbReference type="EMBL" id="ML119804">
    <property type="protein sequence ID" value="RPA74002.1"/>
    <property type="molecule type" value="Genomic_DNA"/>
</dbReference>
<dbReference type="PANTHER" id="PTHR33353:SF9">
    <property type="entry name" value="ENDOGLUCANASE II"/>
    <property type="match status" value="1"/>
</dbReference>
<proteinExistence type="inferred from homology"/>
<organism evidence="19 20">
    <name type="scientific">Ascobolus immersus RN42</name>
    <dbReference type="NCBI Taxonomy" id="1160509"/>
    <lineage>
        <taxon>Eukaryota</taxon>
        <taxon>Fungi</taxon>
        <taxon>Dikarya</taxon>
        <taxon>Ascomycota</taxon>
        <taxon>Pezizomycotina</taxon>
        <taxon>Pezizomycetes</taxon>
        <taxon>Pezizales</taxon>
        <taxon>Ascobolaceae</taxon>
        <taxon>Ascobolus</taxon>
    </lineage>
</organism>
<dbReference type="STRING" id="1160509.A0A3N4HJB4"/>
<name>A0A3N4HJB4_ASCIM</name>
<dbReference type="GO" id="GO:0005576">
    <property type="term" value="C:extracellular region"/>
    <property type="evidence" value="ECO:0007669"/>
    <property type="project" value="UniProtKB-SubCell"/>
</dbReference>
<dbReference type="GO" id="GO:0030248">
    <property type="term" value="F:cellulose binding"/>
    <property type="evidence" value="ECO:0007669"/>
    <property type="project" value="UniProtKB-UniRule"/>
</dbReference>
<keyword evidence="5 17" id="KW-0732">Signal</keyword>
<keyword evidence="7" id="KW-0560">Oxidoreductase</keyword>
<comment type="domain">
    <text evidence="15">Has a modular structure: an endo-beta-1,4-glucanase catalytic module at the N-terminus, a linker rich in serines and threonines, and a C-terminal carbohydrate-binding module (CBM).</text>
</comment>
<evidence type="ECO:0000256" key="3">
    <source>
        <dbReference type="ARBA" id="ARBA00022525"/>
    </source>
</evidence>
<dbReference type="CDD" id="cd21175">
    <property type="entry name" value="LPMO_AA9"/>
    <property type="match status" value="1"/>
</dbReference>
<dbReference type="Pfam" id="PF00734">
    <property type="entry name" value="CBM_1"/>
    <property type="match status" value="1"/>
</dbReference>
<feature type="chain" id="PRO_5018212750" description="AA9 family lytic polysaccharide monooxygenase" evidence="17">
    <location>
        <begin position="18"/>
        <end position="298"/>
    </location>
</feature>
<keyword evidence="10 15" id="KW-1015">Disulfide bond</keyword>
<keyword evidence="9" id="KW-0503">Monooxygenase</keyword>
<dbReference type="Gene3D" id="2.70.50.70">
    <property type="match status" value="1"/>
</dbReference>
<dbReference type="PROSITE" id="PS51164">
    <property type="entry name" value="CBM1_2"/>
    <property type="match status" value="1"/>
</dbReference>
<accession>A0A3N4HJB4</accession>
<evidence type="ECO:0000256" key="12">
    <source>
        <dbReference type="ARBA" id="ARBA00023326"/>
    </source>
</evidence>
<comment type="catalytic activity">
    <reaction evidence="14 15">
        <text>[(1-&gt;4)-beta-D-glucosyl]n+m + reduced acceptor + O2 = 4-dehydro-beta-D-glucosyl-[(1-&gt;4)-beta-D-glucosyl]n-1 + [(1-&gt;4)-beta-D-glucosyl]m + acceptor + H2O.</text>
        <dbReference type="EC" id="1.14.99.56"/>
    </reaction>
</comment>
<dbReference type="EC" id="1.14.99.56" evidence="15"/>
<evidence type="ECO:0000256" key="7">
    <source>
        <dbReference type="ARBA" id="ARBA00023002"/>
    </source>
</evidence>
<dbReference type="GO" id="GO:0030245">
    <property type="term" value="P:cellulose catabolic process"/>
    <property type="evidence" value="ECO:0007669"/>
    <property type="project" value="UniProtKB-UniRule"/>
</dbReference>
<evidence type="ECO:0000256" key="17">
    <source>
        <dbReference type="SAM" id="SignalP"/>
    </source>
</evidence>
<dbReference type="InterPro" id="IPR005103">
    <property type="entry name" value="AA9_LPMO"/>
</dbReference>
<comment type="function">
    <text evidence="15">Lytic polysaccharide monooxygenase (LMPO) that depolymerizes crystalline and amorphous polysaccharides via the oxidation of scissile alpha- or beta-(1-4)-glycosidic bonds, yielding C1 and/or C4 oxidation products. Catalysis by LPMOs requires the reduction of the active-site copper from Cu(II) to Cu(I) by a reducing agent and H(2)O(2) or O(2) as a cosubstrate.</text>
</comment>
<evidence type="ECO:0000256" key="8">
    <source>
        <dbReference type="ARBA" id="ARBA00023008"/>
    </source>
</evidence>
<dbReference type="GO" id="GO:0008810">
    <property type="term" value="F:cellulase activity"/>
    <property type="evidence" value="ECO:0007669"/>
    <property type="project" value="UniProtKB-UniRule"/>
</dbReference>
<evidence type="ECO:0000256" key="4">
    <source>
        <dbReference type="ARBA" id="ARBA00022723"/>
    </source>
</evidence>
<evidence type="ECO:0000256" key="11">
    <source>
        <dbReference type="ARBA" id="ARBA00023277"/>
    </source>
</evidence>
<evidence type="ECO:0000256" key="15">
    <source>
        <dbReference type="RuleBase" id="RU368122"/>
    </source>
</evidence>
<feature type="domain" description="CBM1" evidence="18">
    <location>
        <begin position="266"/>
        <end position="298"/>
    </location>
</feature>
<feature type="compositionally biased region" description="Low complexity" evidence="16">
    <location>
        <begin position="243"/>
        <end position="264"/>
    </location>
</feature>
<dbReference type="SMART" id="SM00236">
    <property type="entry name" value="fCBD"/>
    <property type="match status" value="1"/>
</dbReference>
<protein>
    <recommendedName>
        <fullName evidence="15">AA9 family lytic polysaccharide monooxygenase</fullName>
        <ecNumber evidence="15">1.14.99.56</ecNumber>
    </recommendedName>
    <alternativeName>
        <fullName evidence="15">Endo-beta-1,4-glucanase</fullName>
    </alternativeName>
    <alternativeName>
        <fullName evidence="15">Glycosyl hydrolase 61 family protein</fullName>
    </alternativeName>
</protein>
<dbReference type="Proteomes" id="UP000275078">
    <property type="component" value="Unassembled WGS sequence"/>
</dbReference>
<evidence type="ECO:0000256" key="9">
    <source>
        <dbReference type="ARBA" id="ARBA00023033"/>
    </source>
</evidence>
<comment type="cofactor">
    <cofactor evidence="1">
        <name>Cu(2+)</name>
        <dbReference type="ChEBI" id="CHEBI:29036"/>
    </cofactor>
</comment>
<evidence type="ECO:0000256" key="5">
    <source>
        <dbReference type="ARBA" id="ARBA00022729"/>
    </source>
</evidence>
<dbReference type="AlphaFoldDB" id="A0A3N4HJB4"/>
<evidence type="ECO:0000256" key="16">
    <source>
        <dbReference type="SAM" id="MobiDB-lite"/>
    </source>
</evidence>
<evidence type="ECO:0000256" key="2">
    <source>
        <dbReference type="ARBA" id="ARBA00004613"/>
    </source>
</evidence>
<comment type="subcellular location">
    <subcellularLocation>
        <location evidence="2 15">Secreted</location>
    </subcellularLocation>
</comment>
<dbReference type="OrthoDB" id="3238762at2759"/>
<dbReference type="GO" id="GO:0046872">
    <property type="term" value="F:metal ion binding"/>
    <property type="evidence" value="ECO:0007669"/>
    <property type="project" value="UniProtKB-KW"/>
</dbReference>
<evidence type="ECO:0000259" key="18">
    <source>
        <dbReference type="PROSITE" id="PS51164"/>
    </source>
</evidence>
<dbReference type="PANTHER" id="PTHR33353">
    <property type="entry name" value="PUTATIVE (AFU_ORTHOLOGUE AFUA_1G12560)-RELATED"/>
    <property type="match status" value="1"/>
</dbReference>
<reference evidence="19 20" key="1">
    <citation type="journal article" date="2018" name="Nat. Ecol. Evol.">
        <title>Pezizomycetes genomes reveal the molecular basis of ectomycorrhizal truffle lifestyle.</title>
        <authorList>
            <person name="Murat C."/>
            <person name="Payen T."/>
            <person name="Noel B."/>
            <person name="Kuo A."/>
            <person name="Morin E."/>
            <person name="Chen J."/>
            <person name="Kohler A."/>
            <person name="Krizsan K."/>
            <person name="Balestrini R."/>
            <person name="Da Silva C."/>
            <person name="Montanini B."/>
            <person name="Hainaut M."/>
            <person name="Levati E."/>
            <person name="Barry K.W."/>
            <person name="Belfiori B."/>
            <person name="Cichocki N."/>
            <person name="Clum A."/>
            <person name="Dockter R.B."/>
            <person name="Fauchery L."/>
            <person name="Guy J."/>
            <person name="Iotti M."/>
            <person name="Le Tacon F."/>
            <person name="Lindquist E.A."/>
            <person name="Lipzen A."/>
            <person name="Malagnac F."/>
            <person name="Mello A."/>
            <person name="Molinier V."/>
            <person name="Miyauchi S."/>
            <person name="Poulain J."/>
            <person name="Riccioni C."/>
            <person name="Rubini A."/>
            <person name="Sitrit Y."/>
            <person name="Splivallo R."/>
            <person name="Traeger S."/>
            <person name="Wang M."/>
            <person name="Zifcakova L."/>
            <person name="Wipf D."/>
            <person name="Zambonelli A."/>
            <person name="Paolocci F."/>
            <person name="Nowrousian M."/>
            <person name="Ottonello S."/>
            <person name="Baldrian P."/>
            <person name="Spatafora J.W."/>
            <person name="Henrissat B."/>
            <person name="Nagy L.G."/>
            <person name="Aury J.M."/>
            <person name="Wincker P."/>
            <person name="Grigoriev I.V."/>
            <person name="Bonfante P."/>
            <person name="Martin F.M."/>
        </authorList>
    </citation>
    <scope>NUCLEOTIDE SEQUENCE [LARGE SCALE GENOMIC DNA]</scope>
    <source>
        <strain evidence="19 20">RN42</strain>
    </source>
</reference>
<dbReference type="InterPro" id="IPR035971">
    <property type="entry name" value="CBD_sf"/>
</dbReference>
<evidence type="ECO:0000256" key="1">
    <source>
        <dbReference type="ARBA" id="ARBA00001973"/>
    </source>
</evidence>
<keyword evidence="8" id="KW-0186">Copper</keyword>
<feature type="signal peptide" evidence="17">
    <location>
        <begin position="1"/>
        <end position="17"/>
    </location>
</feature>
<feature type="region of interest" description="Disordered" evidence="16">
    <location>
        <begin position="232"/>
        <end position="264"/>
    </location>
</feature>
<keyword evidence="4" id="KW-0479">Metal-binding</keyword>
<keyword evidence="3 15" id="KW-0964">Secreted</keyword>